<gene>
    <name evidence="11" type="ORF">SAMN05216462_1175</name>
</gene>
<evidence type="ECO:0000256" key="6">
    <source>
        <dbReference type="ARBA" id="ARBA00023316"/>
    </source>
</evidence>
<evidence type="ECO:0000256" key="9">
    <source>
        <dbReference type="RuleBase" id="RU004016"/>
    </source>
</evidence>
<sequence>MKKRYITITMMLAVVLASCRFGRSDEKIELTPEQIRLEKISRIDTTSLRAVLNPDSIEGRTKLDSLTADAWMLVDDSTGIVISEKCGFKRRYMASITKMMTALIALEKGNLSDSIDITEDVFINRDSRVRLGQGYVMLDLIYEMMMISDNDAAYALAKHVGGDTLRFYDLMNQKAQYLGMDSTHFANPNGMPNDNNFSSAADLVKLARYAMRDTMFASIVGTAEKAVPLTDGRHMDCRNSNALLHTYEGCIGIKTGYTRQAGYCLASSATRNGHTLYLVLLNSRKHATRFTESAALLDYGFRVMDAYTQRINAQ</sequence>
<name>A0A1H4AEJ4_XYLRU</name>
<feature type="active site" evidence="7">
    <location>
        <position position="148"/>
    </location>
</feature>
<feature type="domain" description="Peptidase S11 D-alanyl-D-alanine carboxypeptidase A N-terminal" evidence="10">
    <location>
        <begin position="63"/>
        <end position="283"/>
    </location>
</feature>
<feature type="active site" description="Proton acceptor" evidence="7">
    <location>
        <position position="98"/>
    </location>
</feature>
<feature type="active site" description="Acyl-ester intermediate" evidence="7">
    <location>
        <position position="95"/>
    </location>
</feature>
<dbReference type="GO" id="GO:0006508">
    <property type="term" value="P:proteolysis"/>
    <property type="evidence" value="ECO:0007669"/>
    <property type="project" value="InterPro"/>
</dbReference>
<dbReference type="RefSeq" id="WP_074760652.1">
    <property type="nucleotide sequence ID" value="NZ_FNRF01000002.1"/>
</dbReference>
<dbReference type="GO" id="GO:0009252">
    <property type="term" value="P:peptidoglycan biosynthetic process"/>
    <property type="evidence" value="ECO:0007669"/>
    <property type="project" value="UniProtKB-KW"/>
</dbReference>
<dbReference type="GO" id="GO:0071555">
    <property type="term" value="P:cell wall organization"/>
    <property type="evidence" value="ECO:0007669"/>
    <property type="project" value="UniProtKB-KW"/>
</dbReference>
<organism evidence="11 12">
    <name type="scientific">Xylanibacter ruminicola</name>
    <name type="common">Prevotella ruminicola</name>
    <dbReference type="NCBI Taxonomy" id="839"/>
    <lineage>
        <taxon>Bacteria</taxon>
        <taxon>Pseudomonadati</taxon>
        <taxon>Bacteroidota</taxon>
        <taxon>Bacteroidia</taxon>
        <taxon>Bacteroidales</taxon>
        <taxon>Prevotellaceae</taxon>
        <taxon>Xylanibacter</taxon>
    </lineage>
</organism>
<dbReference type="GO" id="GO:0009002">
    <property type="term" value="F:serine-type D-Ala-D-Ala carboxypeptidase activity"/>
    <property type="evidence" value="ECO:0007669"/>
    <property type="project" value="InterPro"/>
</dbReference>
<accession>A0A1H4AEJ4</accession>
<dbReference type="InterPro" id="IPR018044">
    <property type="entry name" value="Peptidase_S11"/>
</dbReference>
<keyword evidence="2" id="KW-0732">Signal</keyword>
<evidence type="ECO:0000256" key="1">
    <source>
        <dbReference type="ARBA" id="ARBA00007164"/>
    </source>
</evidence>
<protein>
    <submittedName>
        <fullName evidence="11">D-alanyl-D-alanine carboxypeptidase/D-alanyl-D-alanine carboxypeptidase (Penicillin-binding protein 5/6)</fullName>
    </submittedName>
</protein>
<dbReference type="EMBL" id="FNRF01000002">
    <property type="protein sequence ID" value="SEA34151.1"/>
    <property type="molecule type" value="Genomic_DNA"/>
</dbReference>
<keyword evidence="6" id="KW-0961">Cell wall biogenesis/degradation</keyword>
<evidence type="ECO:0000256" key="7">
    <source>
        <dbReference type="PIRSR" id="PIRSR618044-1"/>
    </source>
</evidence>
<dbReference type="InterPro" id="IPR012338">
    <property type="entry name" value="Beta-lactam/transpept-like"/>
</dbReference>
<dbReference type="PRINTS" id="PR00725">
    <property type="entry name" value="DADACBPTASE1"/>
</dbReference>
<evidence type="ECO:0000259" key="10">
    <source>
        <dbReference type="Pfam" id="PF00768"/>
    </source>
</evidence>
<evidence type="ECO:0000313" key="12">
    <source>
        <dbReference type="Proteomes" id="UP000182257"/>
    </source>
</evidence>
<dbReference type="AlphaFoldDB" id="A0A1H4AEJ4"/>
<dbReference type="Proteomes" id="UP000182257">
    <property type="component" value="Unassembled WGS sequence"/>
</dbReference>
<evidence type="ECO:0000256" key="4">
    <source>
        <dbReference type="ARBA" id="ARBA00022960"/>
    </source>
</evidence>
<comment type="similarity">
    <text evidence="1 9">Belongs to the peptidase S11 family.</text>
</comment>
<evidence type="ECO:0000256" key="2">
    <source>
        <dbReference type="ARBA" id="ARBA00022729"/>
    </source>
</evidence>
<feature type="binding site" evidence="8">
    <location>
        <position position="254"/>
    </location>
    <ligand>
        <name>substrate</name>
    </ligand>
</feature>
<dbReference type="SUPFAM" id="SSF56601">
    <property type="entry name" value="beta-lactamase/transpeptidase-like"/>
    <property type="match status" value="1"/>
</dbReference>
<dbReference type="PANTHER" id="PTHR21581:SF33">
    <property type="entry name" value="D-ALANYL-D-ALANINE CARBOXYPEPTIDASE DACB"/>
    <property type="match status" value="1"/>
</dbReference>
<evidence type="ECO:0000256" key="5">
    <source>
        <dbReference type="ARBA" id="ARBA00022984"/>
    </source>
</evidence>
<dbReference type="Pfam" id="PF00768">
    <property type="entry name" value="Peptidase_S11"/>
    <property type="match status" value="1"/>
</dbReference>
<keyword evidence="3" id="KW-0378">Hydrolase</keyword>
<evidence type="ECO:0000256" key="3">
    <source>
        <dbReference type="ARBA" id="ARBA00022801"/>
    </source>
</evidence>
<dbReference type="PROSITE" id="PS51257">
    <property type="entry name" value="PROKAR_LIPOPROTEIN"/>
    <property type="match status" value="1"/>
</dbReference>
<dbReference type="GO" id="GO:0008360">
    <property type="term" value="P:regulation of cell shape"/>
    <property type="evidence" value="ECO:0007669"/>
    <property type="project" value="UniProtKB-KW"/>
</dbReference>
<keyword evidence="11" id="KW-0645">Protease</keyword>
<dbReference type="PANTHER" id="PTHR21581">
    <property type="entry name" value="D-ALANYL-D-ALANINE CARBOXYPEPTIDASE"/>
    <property type="match status" value="1"/>
</dbReference>
<dbReference type="InterPro" id="IPR001967">
    <property type="entry name" value="Peptidase_S11_N"/>
</dbReference>
<reference evidence="11 12" key="1">
    <citation type="submission" date="2016-10" db="EMBL/GenBank/DDBJ databases">
        <authorList>
            <person name="de Groot N.N."/>
        </authorList>
    </citation>
    <scope>NUCLEOTIDE SEQUENCE [LARGE SCALE GENOMIC DNA]</scope>
    <source>
        <strain evidence="11 12">D31d</strain>
    </source>
</reference>
<keyword evidence="4" id="KW-0133">Cell shape</keyword>
<keyword evidence="11" id="KW-0121">Carboxypeptidase</keyword>
<evidence type="ECO:0000256" key="8">
    <source>
        <dbReference type="PIRSR" id="PIRSR618044-2"/>
    </source>
</evidence>
<evidence type="ECO:0000313" key="11">
    <source>
        <dbReference type="EMBL" id="SEA34151.1"/>
    </source>
</evidence>
<keyword evidence="5" id="KW-0573">Peptidoglycan synthesis</keyword>
<proteinExistence type="inferred from homology"/>
<dbReference type="Gene3D" id="3.40.710.10">
    <property type="entry name" value="DD-peptidase/beta-lactamase superfamily"/>
    <property type="match status" value="1"/>
</dbReference>